<dbReference type="SMART" id="SM00855">
    <property type="entry name" value="PGAM"/>
    <property type="match status" value="1"/>
</dbReference>
<dbReference type="InterPro" id="IPR013078">
    <property type="entry name" value="His_Pase_superF_clade-1"/>
</dbReference>
<accession>A0A6P0C7D9</accession>
<dbReference type="PROSITE" id="PS00175">
    <property type="entry name" value="PG_MUTASE"/>
    <property type="match status" value="1"/>
</dbReference>
<sequence>MTTVPPLYVLRHGETEWNLTGRLQGRFDSHLTPTGVAQAREQRAILQRRDLTRFGAISSPQGRARETARIALEGLLSPVMTDAALSEIGLGDWAGESRAEMIAQSGARDGFALYELAPDGEGFDALHARCAAFLRGLRGPSVLVTHGITSRMLRLIATDQSIGALRDIEGGQGVVFYIENGKQRRLTLGA</sequence>
<dbReference type="Proteomes" id="UP000468591">
    <property type="component" value="Unassembled WGS sequence"/>
</dbReference>
<evidence type="ECO:0000313" key="6">
    <source>
        <dbReference type="Proteomes" id="UP000468591"/>
    </source>
</evidence>
<dbReference type="CDD" id="cd07067">
    <property type="entry name" value="HP_PGM_like"/>
    <property type="match status" value="1"/>
</dbReference>
<evidence type="ECO:0000313" key="5">
    <source>
        <dbReference type="EMBL" id="NEK22089.1"/>
    </source>
</evidence>
<feature type="active site" description="Proton donor/acceptor" evidence="3">
    <location>
        <position position="87"/>
    </location>
</feature>
<dbReference type="SUPFAM" id="SSF53254">
    <property type="entry name" value="Phosphoglycerate mutase-like"/>
    <property type="match status" value="1"/>
</dbReference>
<evidence type="ECO:0000256" key="2">
    <source>
        <dbReference type="ARBA" id="ARBA00023235"/>
    </source>
</evidence>
<evidence type="ECO:0000256" key="3">
    <source>
        <dbReference type="PIRSR" id="PIRSR613078-1"/>
    </source>
</evidence>
<gene>
    <name evidence="5" type="ORF">GV827_06705</name>
</gene>
<protein>
    <submittedName>
        <fullName evidence="5">Histidine phosphatase family protein</fullName>
    </submittedName>
</protein>
<comment type="caution">
    <text evidence="5">The sequence shown here is derived from an EMBL/GenBank/DDBJ whole genome shotgun (WGS) entry which is preliminary data.</text>
</comment>
<feature type="binding site" evidence="4">
    <location>
        <begin position="11"/>
        <end position="18"/>
    </location>
    <ligand>
        <name>substrate</name>
    </ligand>
</feature>
<organism evidence="5 6">
    <name type="scientific">Sulfitobacter sediminilitoris</name>
    <dbReference type="NCBI Taxonomy" id="2698830"/>
    <lineage>
        <taxon>Bacteria</taxon>
        <taxon>Pseudomonadati</taxon>
        <taxon>Pseudomonadota</taxon>
        <taxon>Alphaproteobacteria</taxon>
        <taxon>Rhodobacterales</taxon>
        <taxon>Roseobacteraceae</taxon>
        <taxon>Sulfitobacter</taxon>
    </lineage>
</organism>
<dbReference type="GO" id="GO:0005737">
    <property type="term" value="C:cytoplasm"/>
    <property type="evidence" value="ECO:0007669"/>
    <property type="project" value="TreeGrafter"/>
</dbReference>
<evidence type="ECO:0000256" key="4">
    <source>
        <dbReference type="PIRSR" id="PIRSR613078-2"/>
    </source>
</evidence>
<proteinExistence type="predicted"/>
<dbReference type="AlphaFoldDB" id="A0A6P0C7D9"/>
<keyword evidence="1" id="KW-0324">Glycolysis</keyword>
<evidence type="ECO:0000256" key="1">
    <source>
        <dbReference type="ARBA" id="ARBA00023152"/>
    </source>
</evidence>
<dbReference type="InterPro" id="IPR050275">
    <property type="entry name" value="PGM_Phosphatase"/>
</dbReference>
<keyword evidence="2" id="KW-0413">Isomerase</keyword>
<feature type="binding site" evidence="4">
    <location>
        <position position="63"/>
    </location>
    <ligand>
        <name>substrate</name>
    </ligand>
</feature>
<dbReference type="EMBL" id="JAABNT010000003">
    <property type="protein sequence ID" value="NEK22089.1"/>
    <property type="molecule type" value="Genomic_DNA"/>
</dbReference>
<dbReference type="PANTHER" id="PTHR48100">
    <property type="entry name" value="BROAD-SPECIFICITY PHOSPHATASE YOR283W-RELATED"/>
    <property type="match status" value="1"/>
</dbReference>
<dbReference type="InterPro" id="IPR001345">
    <property type="entry name" value="PG/BPGM_mutase_AS"/>
</dbReference>
<dbReference type="PANTHER" id="PTHR48100:SF1">
    <property type="entry name" value="HISTIDINE PHOSPHATASE FAMILY PROTEIN-RELATED"/>
    <property type="match status" value="1"/>
</dbReference>
<name>A0A6P0C7D9_9RHOB</name>
<reference evidence="5 6" key="1">
    <citation type="submission" date="2020-01" db="EMBL/GenBank/DDBJ databases">
        <title>Sulfitobacter sediminilitoris sp. nov., isolated from a tidal flat.</title>
        <authorList>
            <person name="Park S."/>
            <person name="Yoon J.-H."/>
        </authorList>
    </citation>
    <scope>NUCLEOTIDE SEQUENCE [LARGE SCALE GENOMIC DNA]</scope>
    <source>
        <strain evidence="5 6">JBTF-M27</strain>
    </source>
</reference>
<dbReference type="Pfam" id="PF00300">
    <property type="entry name" value="His_Phos_1"/>
    <property type="match status" value="1"/>
</dbReference>
<dbReference type="GO" id="GO:0016791">
    <property type="term" value="F:phosphatase activity"/>
    <property type="evidence" value="ECO:0007669"/>
    <property type="project" value="TreeGrafter"/>
</dbReference>
<keyword evidence="6" id="KW-1185">Reference proteome</keyword>
<dbReference type="InterPro" id="IPR029033">
    <property type="entry name" value="His_PPase_superfam"/>
</dbReference>
<dbReference type="RefSeq" id="WP_164353018.1">
    <property type="nucleotide sequence ID" value="NZ_JAABNT010000003.1"/>
</dbReference>
<feature type="active site" description="Tele-phosphohistidine intermediate" evidence="3">
    <location>
        <position position="12"/>
    </location>
</feature>
<dbReference type="Gene3D" id="3.40.50.1240">
    <property type="entry name" value="Phosphoglycerate mutase-like"/>
    <property type="match status" value="1"/>
</dbReference>